<evidence type="ECO:0000313" key="2">
    <source>
        <dbReference type="EMBL" id="EDR05663.1"/>
    </source>
</evidence>
<dbReference type="HOGENOM" id="CLU_089025_0_0_1"/>
<reference evidence="2 3" key="1">
    <citation type="journal article" date="2008" name="Nature">
        <title>The genome of Laccaria bicolor provides insights into mycorrhizal symbiosis.</title>
        <authorList>
            <person name="Martin F."/>
            <person name="Aerts A."/>
            <person name="Ahren D."/>
            <person name="Brun A."/>
            <person name="Danchin E.G.J."/>
            <person name="Duchaussoy F."/>
            <person name="Gibon J."/>
            <person name="Kohler A."/>
            <person name="Lindquist E."/>
            <person name="Pereda V."/>
            <person name="Salamov A."/>
            <person name="Shapiro H.J."/>
            <person name="Wuyts J."/>
            <person name="Blaudez D."/>
            <person name="Buee M."/>
            <person name="Brokstein P."/>
            <person name="Canbaeck B."/>
            <person name="Cohen D."/>
            <person name="Courty P.E."/>
            <person name="Coutinho P.M."/>
            <person name="Delaruelle C."/>
            <person name="Detter J.C."/>
            <person name="Deveau A."/>
            <person name="DiFazio S."/>
            <person name="Duplessis S."/>
            <person name="Fraissinet-Tachet L."/>
            <person name="Lucic E."/>
            <person name="Frey-Klett P."/>
            <person name="Fourrey C."/>
            <person name="Feussner I."/>
            <person name="Gay G."/>
            <person name="Grimwood J."/>
            <person name="Hoegger P.J."/>
            <person name="Jain P."/>
            <person name="Kilaru S."/>
            <person name="Labbe J."/>
            <person name="Lin Y.C."/>
            <person name="Legue V."/>
            <person name="Le Tacon F."/>
            <person name="Marmeisse R."/>
            <person name="Melayah D."/>
            <person name="Montanini B."/>
            <person name="Muratet M."/>
            <person name="Nehls U."/>
            <person name="Niculita-Hirzel H."/>
            <person name="Oudot-Le Secq M.P."/>
            <person name="Peter M."/>
            <person name="Quesneville H."/>
            <person name="Rajashekar B."/>
            <person name="Reich M."/>
            <person name="Rouhier N."/>
            <person name="Schmutz J."/>
            <person name="Yin T."/>
            <person name="Chalot M."/>
            <person name="Henrissat B."/>
            <person name="Kuees U."/>
            <person name="Lucas S."/>
            <person name="Van de Peer Y."/>
            <person name="Podila G.K."/>
            <person name="Polle A."/>
            <person name="Pukkila P.J."/>
            <person name="Richardson P.M."/>
            <person name="Rouze P."/>
            <person name="Sanders I.R."/>
            <person name="Stajich J.E."/>
            <person name="Tunlid A."/>
            <person name="Tuskan G."/>
            <person name="Grigoriev I.V."/>
        </authorList>
    </citation>
    <scope>NUCLEOTIDE SEQUENCE [LARGE SCALE GENOMIC DNA]</scope>
    <source>
        <strain evidence="3">S238N-H82 / ATCC MYA-4686</strain>
    </source>
</reference>
<accession>B0DIC1</accession>
<evidence type="ECO:0000256" key="1">
    <source>
        <dbReference type="SAM" id="MobiDB-lite"/>
    </source>
</evidence>
<name>B0DIC1_LACBS</name>
<dbReference type="GeneID" id="6079459"/>
<proteinExistence type="predicted"/>
<keyword evidence="3" id="KW-1185">Reference proteome</keyword>
<dbReference type="InParanoid" id="B0DIC1"/>
<dbReference type="EMBL" id="DS547112">
    <property type="protein sequence ID" value="EDR05663.1"/>
    <property type="molecule type" value="Genomic_DNA"/>
</dbReference>
<organism evidence="3">
    <name type="scientific">Laccaria bicolor (strain S238N-H82 / ATCC MYA-4686)</name>
    <name type="common">Bicoloured deceiver</name>
    <name type="synonym">Laccaria laccata var. bicolor</name>
    <dbReference type="NCBI Taxonomy" id="486041"/>
    <lineage>
        <taxon>Eukaryota</taxon>
        <taxon>Fungi</taxon>
        <taxon>Dikarya</taxon>
        <taxon>Basidiomycota</taxon>
        <taxon>Agaricomycotina</taxon>
        <taxon>Agaricomycetes</taxon>
        <taxon>Agaricomycetidae</taxon>
        <taxon>Agaricales</taxon>
        <taxon>Agaricineae</taxon>
        <taxon>Hydnangiaceae</taxon>
        <taxon>Laccaria</taxon>
    </lineage>
</organism>
<sequence>MHTHCRSQGKKNTRIPIECKLPRCNFKLQKSCEDLEKHVDESHLSRIALDCPIRGCGSVTWRLASFPKHFEDAHKNLWGGIVRMPSELLLPSSKPFPPSLKSPPPLPKDRTIGAALVNPTKARGDIERFLVSENSPLPGRHRFPKQTENNPDAESSQRSPRLEFEDLDNRRISLDLARTFQVTDFLAVVGRRGPRVDLARPQPMLDPDEFRNVMPPKSILYEVFARRVTTEDKGGVKPEKVEGPRGPGDGGK</sequence>
<dbReference type="AlphaFoldDB" id="B0DIC1"/>
<dbReference type="OrthoDB" id="2576496at2759"/>
<protein>
    <submittedName>
        <fullName evidence="2">Predicted protein</fullName>
    </submittedName>
</protein>
<feature type="compositionally biased region" description="Basic and acidic residues" evidence="1">
    <location>
        <begin position="231"/>
        <end position="243"/>
    </location>
</feature>
<feature type="region of interest" description="Disordered" evidence="1">
    <location>
        <begin position="134"/>
        <end position="164"/>
    </location>
</feature>
<feature type="compositionally biased region" description="Polar residues" evidence="1">
    <location>
        <begin position="146"/>
        <end position="159"/>
    </location>
</feature>
<dbReference type="Proteomes" id="UP000001194">
    <property type="component" value="Unassembled WGS sequence"/>
</dbReference>
<dbReference type="KEGG" id="lbc:LACBIDRAFT_302800"/>
<dbReference type="RefSeq" id="XP_001883767.1">
    <property type="nucleotide sequence ID" value="XM_001883732.1"/>
</dbReference>
<feature type="region of interest" description="Disordered" evidence="1">
    <location>
        <begin position="231"/>
        <end position="252"/>
    </location>
</feature>
<evidence type="ECO:0000313" key="3">
    <source>
        <dbReference type="Proteomes" id="UP000001194"/>
    </source>
</evidence>
<gene>
    <name evidence="2" type="ORF">LACBIDRAFT_302800</name>
</gene>